<dbReference type="AlphaFoldDB" id="A0A1M2VQ13"/>
<dbReference type="EMBL" id="MNAD01000884">
    <property type="protein sequence ID" value="OJT09687.1"/>
    <property type="molecule type" value="Genomic_DNA"/>
</dbReference>
<dbReference type="OMA" id="TGMWHIA"/>
<dbReference type="OrthoDB" id="2804332at2759"/>
<gene>
    <name evidence="2" type="ORF">TRAPUB_13827</name>
</gene>
<evidence type="ECO:0000313" key="3">
    <source>
        <dbReference type="Proteomes" id="UP000184267"/>
    </source>
</evidence>
<feature type="compositionally biased region" description="Low complexity" evidence="1">
    <location>
        <begin position="104"/>
        <end position="121"/>
    </location>
</feature>
<feature type="compositionally biased region" description="Pro residues" evidence="1">
    <location>
        <begin position="166"/>
        <end position="189"/>
    </location>
</feature>
<dbReference type="Proteomes" id="UP000184267">
    <property type="component" value="Unassembled WGS sequence"/>
</dbReference>
<feature type="region of interest" description="Disordered" evidence="1">
    <location>
        <begin position="1"/>
        <end position="39"/>
    </location>
</feature>
<sequence>MESPVEEEWKDSDIDLDELDFGTARGTPPPIASNSTSPVIRSGTLVLGPLGRRSSPPAAPNAFFSTATHKFRSSTLLTPVRSACPASDVVRCHPEIRQVAGPLVSRSSEWSSSPSETRSTVSPPPATSPEGSVQLSLPETSRPPSPTPTPNWNISREASPRTTGHPSPPTTPPLPMEPNYPPPPLPPTPYTESTTSSRRAGTIVDRRPGECGRTPAAPARTYQQSHPGQPSGMRAGFAQPASSVGDAGRLAPSNGQASREPRQEPGRALPPRPSAVVLERNQFMPGRSQGLILRRRRLTQCLAPRVVDAFDGKVASHAGFQSLVITSPNQDYVPEYPTERRIIKTYSDGLWGVREYSRWPQELVTGMWHIACIPIRGKCDLPVVLWRNLRPEEDWYEDRRAGVLSLGYLHRPIVEELNTAVELVVAAFRSIPGLSGERRVLGDQLCLMLRQCAGRMTRLPSRPGIAVAVGVHVQQLCLELAGLRTYLQVVAPRIEAPRDFSGDVLPVLGTFVHEGSAAQTCTRVGLPTWFLQPITAHIKVWRVVRAQGPYDLSSQESQPPIFHHPTVRAGVMNLTGNWLATMVQGVSLQLCSTTPISLPTSPMGGEPANDREMKRARAMELPVVTKTLDLPAAPAELPDPARAKKKPRPRGGKKNKPRDAAVHDRPPTTSAPDRHTDASERTAAPKAPSPPLLVFCRSPFFRPPEPWIRALRKVGKLHQPKQAVLYFYPPPFLLATVSTRTTLPDRFAPPEIIRKDEKVHRYLHNLVRIRHFCRVRLLDPTIPGDPLTITDWRDALWGDYMIKEEPPVTGSEGDVRRTKRRYDGKNEISRLFSGIATMRAYSEEDKPTLAWLAVSKDVAAVDPRVRYYLLWEAHEISWRCELLALDQVMVPRDGWPVMHRWEREADVSAVWGERSGVIGVLPHLARDVHRFWWTEKTDPHWKSCLPPLQVFLALMSRWRDYPNRLRDMPRDADDWTSDDFEAAQSEAVQYYVETFVKHFSRLPTCPFRFPVKHKL</sequence>
<comment type="caution">
    <text evidence="2">The sequence shown here is derived from an EMBL/GenBank/DDBJ whole genome shotgun (WGS) entry which is preliminary data.</text>
</comment>
<proteinExistence type="predicted"/>
<name>A0A1M2VQ13_TRAPU</name>
<feature type="compositionally biased region" description="Basic and acidic residues" evidence="1">
    <location>
        <begin position="657"/>
        <end position="680"/>
    </location>
</feature>
<reference evidence="2 3" key="1">
    <citation type="submission" date="2016-10" db="EMBL/GenBank/DDBJ databases">
        <title>Genome sequence of the basidiomycete white-rot fungus Trametes pubescens.</title>
        <authorList>
            <person name="Makela M.R."/>
            <person name="Granchi Z."/>
            <person name="Peng M."/>
            <person name="De Vries R.P."/>
            <person name="Grigoriev I."/>
            <person name="Riley R."/>
            <person name="Hilden K."/>
        </authorList>
    </citation>
    <scope>NUCLEOTIDE SEQUENCE [LARGE SCALE GENOMIC DNA]</scope>
    <source>
        <strain evidence="2 3">FBCC735</strain>
    </source>
</reference>
<feature type="compositionally biased region" description="Acidic residues" evidence="1">
    <location>
        <begin position="1"/>
        <end position="20"/>
    </location>
</feature>
<feature type="compositionally biased region" description="Low complexity" evidence="1">
    <location>
        <begin position="628"/>
        <end position="640"/>
    </location>
</feature>
<keyword evidence="3" id="KW-1185">Reference proteome</keyword>
<evidence type="ECO:0000256" key="1">
    <source>
        <dbReference type="SAM" id="MobiDB-lite"/>
    </source>
</evidence>
<accession>A0A1M2VQ13</accession>
<protein>
    <submittedName>
        <fullName evidence="2">Uncharacterized protein</fullName>
    </submittedName>
</protein>
<feature type="compositionally biased region" description="Basic residues" evidence="1">
    <location>
        <begin position="643"/>
        <end position="656"/>
    </location>
</feature>
<feature type="region of interest" description="Disordered" evidence="1">
    <location>
        <begin position="98"/>
        <end position="274"/>
    </location>
</feature>
<organism evidence="2 3">
    <name type="scientific">Trametes pubescens</name>
    <name type="common">White-rot fungus</name>
    <dbReference type="NCBI Taxonomy" id="154538"/>
    <lineage>
        <taxon>Eukaryota</taxon>
        <taxon>Fungi</taxon>
        <taxon>Dikarya</taxon>
        <taxon>Basidiomycota</taxon>
        <taxon>Agaricomycotina</taxon>
        <taxon>Agaricomycetes</taxon>
        <taxon>Polyporales</taxon>
        <taxon>Polyporaceae</taxon>
        <taxon>Trametes</taxon>
    </lineage>
</organism>
<feature type="region of interest" description="Disordered" evidence="1">
    <location>
        <begin position="628"/>
        <end position="690"/>
    </location>
</feature>
<evidence type="ECO:0000313" key="2">
    <source>
        <dbReference type="EMBL" id="OJT09687.1"/>
    </source>
</evidence>